<dbReference type="EMBL" id="VEPZ02000572">
    <property type="protein sequence ID" value="KAE8722161.1"/>
    <property type="molecule type" value="Genomic_DNA"/>
</dbReference>
<keyword evidence="7" id="KW-0539">Nucleus</keyword>
<dbReference type="PANTHER" id="PTHR43874">
    <property type="entry name" value="TWO-COMPONENT RESPONSE REGULATOR"/>
    <property type="match status" value="1"/>
</dbReference>
<comment type="caution">
    <text evidence="12">The sequence shown here is derived from an EMBL/GenBank/DDBJ whole genome shotgun (WGS) entry which is preliminary data.</text>
</comment>
<dbReference type="Gene3D" id="1.10.10.60">
    <property type="entry name" value="Homeodomain-like"/>
    <property type="match status" value="1"/>
</dbReference>
<keyword evidence="12" id="KW-0269">Exonuclease</keyword>
<dbReference type="Gene3D" id="3.40.50.2300">
    <property type="match status" value="1"/>
</dbReference>
<keyword evidence="12" id="KW-0540">Nuclease</keyword>
<protein>
    <submittedName>
        <fullName evidence="12">5'-3' exonuclease family protein, putative isoform 1</fullName>
    </submittedName>
</protein>
<dbReference type="SUPFAM" id="SSF52172">
    <property type="entry name" value="CheY-like"/>
    <property type="match status" value="1"/>
</dbReference>
<evidence type="ECO:0000256" key="1">
    <source>
        <dbReference type="ARBA" id="ARBA00004123"/>
    </source>
</evidence>
<keyword evidence="5" id="KW-0010">Activator</keyword>
<dbReference type="InterPro" id="IPR001005">
    <property type="entry name" value="SANT/Myb"/>
</dbReference>
<evidence type="ECO:0000256" key="5">
    <source>
        <dbReference type="ARBA" id="ARBA00023159"/>
    </source>
</evidence>
<keyword evidence="6" id="KW-0804">Transcription</keyword>
<dbReference type="NCBIfam" id="TIGR01557">
    <property type="entry name" value="myb_SHAQKYF"/>
    <property type="match status" value="1"/>
</dbReference>
<feature type="domain" description="Response regulatory" evidence="10">
    <location>
        <begin position="21"/>
        <end position="136"/>
    </location>
</feature>
<dbReference type="GO" id="GO:0005634">
    <property type="term" value="C:nucleus"/>
    <property type="evidence" value="ECO:0007669"/>
    <property type="project" value="UniProtKB-SubCell"/>
</dbReference>
<evidence type="ECO:0000256" key="2">
    <source>
        <dbReference type="ARBA" id="ARBA00022553"/>
    </source>
</evidence>
<proteinExistence type="predicted"/>
<keyword evidence="3" id="KW-0902">Two-component regulatory system</keyword>
<organism evidence="12 13">
    <name type="scientific">Hibiscus syriacus</name>
    <name type="common">Rose of Sharon</name>
    <dbReference type="NCBI Taxonomy" id="106335"/>
    <lineage>
        <taxon>Eukaryota</taxon>
        <taxon>Viridiplantae</taxon>
        <taxon>Streptophyta</taxon>
        <taxon>Embryophyta</taxon>
        <taxon>Tracheophyta</taxon>
        <taxon>Spermatophyta</taxon>
        <taxon>Magnoliopsida</taxon>
        <taxon>eudicotyledons</taxon>
        <taxon>Gunneridae</taxon>
        <taxon>Pentapetalae</taxon>
        <taxon>rosids</taxon>
        <taxon>malvids</taxon>
        <taxon>Malvales</taxon>
        <taxon>Malvaceae</taxon>
        <taxon>Malvoideae</taxon>
        <taxon>Hibiscus</taxon>
    </lineage>
</organism>
<feature type="domain" description="HTH myb-type" evidence="11">
    <location>
        <begin position="202"/>
        <end position="253"/>
    </location>
</feature>
<evidence type="ECO:0000256" key="8">
    <source>
        <dbReference type="PROSITE-ProRule" id="PRU00169"/>
    </source>
</evidence>
<dbReference type="GO" id="GO:0009736">
    <property type="term" value="P:cytokinin-activated signaling pathway"/>
    <property type="evidence" value="ECO:0007669"/>
    <property type="project" value="InterPro"/>
</dbReference>
<comment type="subcellular location">
    <subcellularLocation>
        <location evidence="1">Nucleus</location>
    </subcellularLocation>
</comment>
<evidence type="ECO:0000256" key="7">
    <source>
        <dbReference type="ARBA" id="ARBA00023242"/>
    </source>
</evidence>
<accession>A0A6A3C2C1</accession>
<sequence length="370" mass="41860">MNSKMAISVESYTNTLCAGVTVLLVDADSTCLTIISKMLRTSGYQVITAKRATDAFCIVQDREFKIDLILAEACLPDMDKYELLETIRNMSGIPIILMSADYDRKAVLGSLFKGARLYMVKPITMNDVKNLWQFAILKKRENVPTADENSGIEDASSKESATGVGERRNLRNVKRKRSDETQDDKEEDKDGSVIQKKPKLIWTDELHNRFLRAVEMLGIDEAHPKKILELMNVPGLKKGNVSSHLQKYRLSLKRKQETSQKTMDTGSTVEHVASHHVLSELDPREGFHYFSDTQTMAVAKQQDVIINGLAQENLNGYTPIPYTDCEQTNNQGMERFQQMENSAQVLMAETDLFNNGDYGSTLFDDVWLFH</sequence>
<dbReference type="AlphaFoldDB" id="A0A6A3C2C1"/>
<dbReference type="InterPro" id="IPR006447">
    <property type="entry name" value="Myb_dom_plants"/>
</dbReference>
<evidence type="ECO:0000256" key="9">
    <source>
        <dbReference type="SAM" id="MobiDB-lite"/>
    </source>
</evidence>
<dbReference type="PANTHER" id="PTHR43874:SF58">
    <property type="entry name" value="TWO-COMPONENT RESPONSE REGULATOR-LIKE APRR8-RELATED"/>
    <property type="match status" value="1"/>
</dbReference>
<keyword evidence="12" id="KW-0378">Hydrolase</keyword>
<feature type="region of interest" description="Disordered" evidence="9">
    <location>
        <begin position="146"/>
        <end position="192"/>
    </location>
</feature>
<comment type="caution">
    <text evidence="8">Lacks conserved residue(s) required for the propagation of feature annotation.</text>
</comment>
<evidence type="ECO:0000259" key="10">
    <source>
        <dbReference type="PROSITE" id="PS50110"/>
    </source>
</evidence>
<dbReference type="Pfam" id="PF00249">
    <property type="entry name" value="Myb_DNA-binding"/>
    <property type="match status" value="1"/>
</dbReference>
<dbReference type="PROSITE" id="PS50110">
    <property type="entry name" value="RESPONSE_REGULATORY"/>
    <property type="match status" value="1"/>
</dbReference>
<dbReference type="SMART" id="SM00448">
    <property type="entry name" value="REC"/>
    <property type="match status" value="1"/>
</dbReference>
<evidence type="ECO:0000256" key="6">
    <source>
        <dbReference type="ARBA" id="ARBA00023163"/>
    </source>
</evidence>
<keyword evidence="2" id="KW-0597">Phosphoprotein</keyword>
<dbReference type="InterPro" id="IPR011006">
    <property type="entry name" value="CheY-like_superfamily"/>
</dbReference>
<gene>
    <name evidence="12" type="ORF">F3Y22_tig00014370pilonHSYRG00130</name>
</gene>
<dbReference type="CDD" id="cd17584">
    <property type="entry name" value="REC_typeB_ARR-like"/>
    <property type="match status" value="1"/>
</dbReference>
<dbReference type="GO" id="GO:0003677">
    <property type="term" value="F:DNA binding"/>
    <property type="evidence" value="ECO:0007669"/>
    <property type="project" value="InterPro"/>
</dbReference>
<keyword evidence="13" id="KW-1185">Reference proteome</keyword>
<dbReference type="Proteomes" id="UP000436088">
    <property type="component" value="Unassembled WGS sequence"/>
</dbReference>
<evidence type="ECO:0000256" key="3">
    <source>
        <dbReference type="ARBA" id="ARBA00023012"/>
    </source>
</evidence>
<dbReference type="InterPro" id="IPR017930">
    <property type="entry name" value="Myb_dom"/>
</dbReference>
<evidence type="ECO:0000313" key="12">
    <source>
        <dbReference type="EMBL" id="KAE8722161.1"/>
    </source>
</evidence>
<dbReference type="SUPFAM" id="SSF46689">
    <property type="entry name" value="Homeodomain-like"/>
    <property type="match status" value="1"/>
</dbReference>
<keyword evidence="4" id="KW-0805">Transcription regulation</keyword>
<reference evidence="12" key="1">
    <citation type="submission" date="2019-09" db="EMBL/GenBank/DDBJ databases">
        <title>Draft genome information of white flower Hibiscus syriacus.</title>
        <authorList>
            <person name="Kim Y.-M."/>
        </authorList>
    </citation>
    <scope>NUCLEOTIDE SEQUENCE [LARGE SCALE GENOMIC DNA]</scope>
    <source>
        <strain evidence="12">YM2019G1</strain>
    </source>
</reference>
<dbReference type="InterPro" id="IPR001789">
    <property type="entry name" value="Sig_transdc_resp-reg_receiver"/>
</dbReference>
<name>A0A6A3C2C1_HIBSY</name>
<evidence type="ECO:0000313" key="13">
    <source>
        <dbReference type="Proteomes" id="UP000436088"/>
    </source>
</evidence>
<evidence type="ECO:0000259" key="11">
    <source>
        <dbReference type="PROSITE" id="PS51294"/>
    </source>
</evidence>
<dbReference type="InterPro" id="IPR045279">
    <property type="entry name" value="ARR-like"/>
</dbReference>
<evidence type="ECO:0000256" key="4">
    <source>
        <dbReference type="ARBA" id="ARBA00023015"/>
    </source>
</evidence>
<dbReference type="GO" id="GO:0000160">
    <property type="term" value="P:phosphorelay signal transduction system"/>
    <property type="evidence" value="ECO:0007669"/>
    <property type="project" value="UniProtKB-KW"/>
</dbReference>
<dbReference type="GO" id="GO:0004527">
    <property type="term" value="F:exonuclease activity"/>
    <property type="evidence" value="ECO:0007669"/>
    <property type="project" value="UniProtKB-KW"/>
</dbReference>
<dbReference type="InterPro" id="IPR009057">
    <property type="entry name" value="Homeodomain-like_sf"/>
</dbReference>
<dbReference type="FunFam" id="1.10.10.60:FF:000007">
    <property type="entry name" value="Two-component response regulator"/>
    <property type="match status" value="1"/>
</dbReference>
<dbReference type="PROSITE" id="PS51294">
    <property type="entry name" value="HTH_MYB"/>
    <property type="match status" value="1"/>
</dbReference>
<dbReference type="Pfam" id="PF00072">
    <property type="entry name" value="Response_reg"/>
    <property type="match status" value="1"/>
</dbReference>